<dbReference type="EMBL" id="VBSB01000003">
    <property type="protein sequence ID" value="NTY59013.1"/>
    <property type="molecule type" value="Genomic_DNA"/>
</dbReference>
<name>A0ABX2JR03_9MYCO</name>
<reference evidence="1 2" key="1">
    <citation type="submission" date="2019-05" db="EMBL/GenBank/DDBJ databases">
        <title>Mycolicibacterium sphagni ENV482 genome assembly.</title>
        <authorList>
            <person name="Chen W."/>
            <person name="Faulkner N.W."/>
            <person name="Hyman M.R."/>
        </authorList>
    </citation>
    <scope>NUCLEOTIDE SEQUENCE [LARGE SCALE GENOMIC DNA]</scope>
    <source>
        <strain evidence="1 2">ENV482</strain>
    </source>
</reference>
<evidence type="ECO:0008006" key="3">
    <source>
        <dbReference type="Google" id="ProtNLM"/>
    </source>
</evidence>
<proteinExistence type="predicted"/>
<comment type="caution">
    <text evidence="1">The sequence shown here is derived from an EMBL/GenBank/DDBJ whole genome shotgun (WGS) entry which is preliminary data.</text>
</comment>
<gene>
    <name evidence="1" type="ORF">FEG63_05515</name>
</gene>
<evidence type="ECO:0000313" key="1">
    <source>
        <dbReference type="EMBL" id="NTY59013.1"/>
    </source>
</evidence>
<keyword evidence="2" id="KW-1185">Reference proteome</keyword>
<dbReference type="RefSeq" id="WP_174396905.1">
    <property type="nucleotide sequence ID" value="NZ_VBSB01000003.1"/>
</dbReference>
<accession>A0ABX2JR03</accession>
<protein>
    <recommendedName>
        <fullName evidence="3">Diacylglycerol O-acyltransferase</fullName>
    </recommendedName>
</protein>
<organism evidence="1 2">
    <name type="scientific">Mycolicibacterium sphagni</name>
    <dbReference type="NCBI Taxonomy" id="1786"/>
    <lineage>
        <taxon>Bacteria</taxon>
        <taxon>Bacillati</taxon>
        <taxon>Actinomycetota</taxon>
        <taxon>Actinomycetes</taxon>
        <taxon>Mycobacteriales</taxon>
        <taxon>Mycobacteriaceae</taxon>
        <taxon>Mycolicibacterium</taxon>
    </lineage>
</organism>
<dbReference type="SUPFAM" id="SSF52777">
    <property type="entry name" value="CoA-dependent acyltransferases"/>
    <property type="match status" value="1"/>
</dbReference>
<sequence>MTTESQEHRLEFFDQTAFEMMRATGRGQLMQCVWVYEHAVDVEGLHRFHRNIAKSLGGRHIERSPLPFGRPRWVKPDHAPSEIRFNETHRPRAELMEWADELAGLPIDPEHGPTWYLVVQPLTDGATAISMVASHVIGDGTGAGLAIFEAVTGNIRDPGYDRPGARTRRQALAADARQVVRDLPVTRKAFVNGAKLVWGNRKELAQSRKTRARGAGHVTEEFVTVPSVAVVIDIAEWDARAESLGGNSYSLLVGFTAKLAERLGRRRASDGAVTLVIAINLRESLEDDRALAMAFANATVDPDKVTVDLTEARTVVRESRQTAKSQTDPAMELFPLMPWLPKAAVKGVAELLFSYSEDLPVSCSNLGDLPPQIAQVDGTTAELVILRALDQNVTLQEMQRSHGQLVVVSARVNGKVSISIEAYEIGAENTKQRLRGLAEATLTDFGLTAVIE</sequence>
<evidence type="ECO:0000313" key="2">
    <source>
        <dbReference type="Proteomes" id="UP000708347"/>
    </source>
</evidence>
<dbReference type="Proteomes" id="UP000708347">
    <property type="component" value="Unassembled WGS sequence"/>
</dbReference>